<feature type="signal peptide" evidence="1">
    <location>
        <begin position="1"/>
        <end position="24"/>
    </location>
</feature>
<reference evidence="2 3" key="1">
    <citation type="submission" date="2016-11" db="EMBL/GenBank/DDBJ databases">
        <authorList>
            <person name="Jaros S."/>
            <person name="Januszkiewicz K."/>
            <person name="Wedrychowicz H."/>
        </authorList>
    </citation>
    <scope>NUCLEOTIDE SEQUENCE [LARGE SCALE GENOMIC DNA]</scope>
    <source>
        <strain evidence="2 3">DSM 14214</strain>
    </source>
</reference>
<evidence type="ECO:0000313" key="3">
    <source>
        <dbReference type="Proteomes" id="UP000183975"/>
    </source>
</evidence>
<gene>
    <name evidence="2" type="ORF">SAMN02745138_03505</name>
</gene>
<feature type="chain" id="PRO_5012161173" evidence="1">
    <location>
        <begin position="25"/>
        <end position="81"/>
    </location>
</feature>
<evidence type="ECO:0000256" key="1">
    <source>
        <dbReference type="SAM" id="SignalP"/>
    </source>
</evidence>
<keyword evidence="1" id="KW-0732">Signal</keyword>
<dbReference type="AlphaFoldDB" id="A0A1M7B230"/>
<evidence type="ECO:0000313" key="2">
    <source>
        <dbReference type="EMBL" id="SHL49045.1"/>
    </source>
</evidence>
<name>A0A1M7B230_9FIRM</name>
<accession>A0A1M7B230</accession>
<keyword evidence="3" id="KW-1185">Reference proteome</keyword>
<dbReference type="Proteomes" id="UP000183975">
    <property type="component" value="Unassembled WGS sequence"/>
</dbReference>
<sequence length="81" mass="9063">MKKNFLKVMCLTMALACMPVPAMAATNSESVSAVETDAESVEPRADVIYYVHTTVNGVKMHRLWNETKGVWVGHWTECDCK</sequence>
<dbReference type="EMBL" id="FRAH01000118">
    <property type="protein sequence ID" value="SHL49045.1"/>
    <property type="molecule type" value="Genomic_DNA"/>
</dbReference>
<dbReference type="OrthoDB" id="2067472at2"/>
<dbReference type="RefSeq" id="WP_072853872.1">
    <property type="nucleotide sequence ID" value="NZ_FRAH01000118.1"/>
</dbReference>
<organism evidence="2 3">
    <name type="scientific">Anaerotignum lactatifermentans DSM 14214</name>
    <dbReference type="NCBI Taxonomy" id="1121323"/>
    <lineage>
        <taxon>Bacteria</taxon>
        <taxon>Bacillati</taxon>
        <taxon>Bacillota</taxon>
        <taxon>Clostridia</taxon>
        <taxon>Lachnospirales</taxon>
        <taxon>Anaerotignaceae</taxon>
        <taxon>Anaerotignum</taxon>
    </lineage>
</organism>
<proteinExistence type="predicted"/>
<protein>
    <submittedName>
        <fullName evidence="2">Uncharacterized protein</fullName>
    </submittedName>
</protein>